<keyword evidence="8" id="KW-0472">Membrane</keyword>
<feature type="domain" description="ABC transporter" evidence="9">
    <location>
        <begin position="3"/>
        <end position="238"/>
    </location>
</feature>
<comment type="caution">
    <text evidence="10">The sequence shown here is derived from an EMBL/GenBank/DDBJ whole genome shotgun (WGS) entry which is preliminary data.</text>
</comment>
<evidence type="ECO:0000313" key="10">
    <source>
        <dbReference type="EMBL" id="PWD50347.1"/>
    </source>
</evidence>
<keyword evidence="11" id="KW-1185">Reference proteome</keyword>
<dbReference type="CDD" id="cd03216">
    <property type="entry name" value="ABC_Carb_Monos_I"/>
    <property type="match status" value="1"/>
</dbReference>
<dbReference type="GO" id="GO:0016887">
    <property type="term" value="F:ATP hydrolysis activity"/>
    <property type="evidence" value="ECO:0007669"/>
    <property type="project" value="InterPro"/>
</dbReference>
<keyword evidence="3" id="KW-1003">Cell membrane</keyword>
<dbReference type="GO" id="GO:0005886">
    <property type="term" value="C:plasma membrane"/>
    <property type="evidence" value="ECO:0007669"/>
    <property type="project" value="UniProtKB-SubCell"/>
</dbReference>
<proteinExistence type="predicted"/>
<protein>
    <submittedName>
        <fullName evidence="10">Heme ABC transporter ATP-binding protein</fullName>
    </submittedName>
</protein>
<feature type="domain" description="ABC transporter" evidence="9">
    <location>
        <begin position="254"/>
        <end position="498"/>
    </location>
</feature>
<dbReference type="AlphaFoldDB" id="A0A2U1ZTN7"/>
<keyword evidence="7" id="KW-1278">Translocase</keyword>
<evidence type="ECO:0000256" key="1">
    <source>
        <dbReference type="ARBA" id="ARBA00004202"/>
    </source>
</evidence>
<dbReference type="OrthoDB" id="39350at2"/>
<dbReference type="InterPro" id="IPR050107">
    <property type="entry name" value="ABC_carbohydrate_import_ATPase"/>
</dbReference>
<dbReference type="Proteomes" id="UP000245166">
    <property type="component" value="Unassembled WGS sequence"/>
</dbReference>
<organism evidence="10 11">
    <name type="scientific">Serinibacter arcticus</name>
    <dbReference type="NCBI Taxonomy" id="1655435"/>
    <lineage>
        <taxon>Bacteria</taxon>
        <taxon>Bacillati</taxon>
        <taxon>Actinomycetota</taxon>
        <taxon>Actinomycetes</taxon>
        <taxon>Micrococcales</taxon>
        <taxon>Beutenbergiaceae</taxon>
        <taxon>Serinibacter</taxon>
    </lineage>
</organism>
<dbReference type="InterPro" id="IPR003593">
    <property type="entry name" value="AAA+_ATPase"/>
</dbReference>
<gene>
    <name evidence="10" type="ORF">C8046_06445</name>
</gene>
<dbReference type="CDD" id="cd03215">
    <property type="entry name" value="ABC_Carb_Monos_II"/>
    <property type="match status" value="1"/>
</dbReference>
<dbReference type="InterPro" id="IPR027417">
    <property type="entry name" value="P-loop_NTPase"/>
</dbReference>
<evidence type="ECO:0000256" key="8">
    <source>
        <dbReference type="ARBA" id="ARBA00023136"/>
    </source>
</evidence>
<reference evidence="10 11" key="1">
    <citation type="submission" date="2018-03" db="EMBL/GenBank/DDBJ databases">
        <title>Genome assembly of novel Miniimonas species PCH200.</title>
        <authorList>
            <person name="Thakur V."/>
            <person name="Kumar V."/>
            <person name="Singh D."/>
        </authorList>
    </citation>
    <scope>NUCLEOTIDE SEQUENCE [LARGE SCALE GENOMIC DNA]</scope>
    <source>
        <strain evidence="10 11">PCH200</strain>
    </source>
</reference>
<evidence type="ECO:0000256" key="7">
    <source>
        <dbReference type="ARBA" id="ARBA00022967"/>
    </source>
</evidence>
<dbReference type="SMART" id="SM00382">
    <property type="entry name" value="AAA"/>
    <property type="match status" value="2"/>
</dbReference>
<dbReference type="InterPro" id="IPR003439">
    <property type="entry name" value="ABC_transporter-like_ATP-bd"/>
</dbReference>
<keyword evidence="5" id="KW-0547">Nucleotide-binding</keyword>
<evidence type="ECO:0000313" key="11">
    <source>
        <dbReference type="Proteomes" id="UP000245166"/>
    </source>
</evidence>
<dbReference type="FunFam" id="3.40.50.300:FF:000127">
    <property type="entry name" value="Ribose import ATP-binding protein RbsA"/>
    <property type="match status" value="1"/>
</dbReference>
<sequence>MRLELRGITKRFGTFTANDGIDMVVEPGEIHAILGENGAGKSTLMNTLYGLYEPDAGEIVIDGAPVVFAGPGDAMRAGIGMVHQHFMLVPVFTVAENIVLGQEPVSGGLIDLKRARAIVRETSEMLGFAIDPDALVGDLPVGVQQRVEIVKALSRNAKLLILDEPTAVLTPQETDELIEIMRRLAAAGTSILFITHKLREIRAVSDAITIIRLGKVVGTASPTATETELASLMVGRSVSLGVAKEPSRPGEPVLEIVDLVVRDGNGVPVVNDVSFTVASGEILAVAGVQGNGQTELTEAILGVTKPASGSILLRGAPIESMGVRDRLDAGLAYVPEDRSTDGIVGEFSIVENLVLDRLGAPPVSRGGALDMRYLRENAEQRVAEFDVRTTSIDRPVGTLSGGNQQKVVLARELSKPLSLLVASQPTRGVDVGSIEFLHDRIVSERDKGAAVVIVSTELDEVLALGDRIAVMCGGELVGIVPGGESRDVLGLMMTGIGPEEARQRAAEHHTVLGDADLAAEQEHENEPGHVAVVTDVHDVEENR</sequence>
<comment type="subcellular location">
    <subcellularLocation>
        <location evidence="1">Cell membrane</location>
        <topology evidence="1">Peripheral membrane protein</topology>
    </subcellularLocation>
</comment>
<dbReference type="EMBL" id="PYHR01000002">
    <property type="protein sequence ID" value="PWD50347.1"/>
    <property type="molecule type" value="Genomic_DNA"/>
</dbReference>
<keyword evidence="4" id="KW-0677">Repeat</keyword>
<dbReference type="PANTHER" id="PTHR43790:SF4">
    <property type="entry name" value="GUANOSINE IMPORT ATP-BINDING PROTEIN NUPO"/>
    <property type="match status" value="1"/>
</dbReference>
<evidence type="ECO:0000256" key="2">
    <source>
        <dbReference type="ARBA" id="ARBA00022448"/>
    </source>
</evidence>
<dbReference type="PROSITE" id="PS50893">
    <property type="entry name" value="ABC_TRANSPORTER_2"/>
    <property type="match status" value="2"/>
</dbReference>
<evidence type="ECO:0000256" key="4">
    <source>
        <dbReference type="ARBA" id="ARBA00022737"/>
    </source>
</evidence>
<dbReference type="InterPro" id="IPR017871">
    <property type="entry name" value="ABC_transporter-like_CS"/>
</dbReference>
<dbReference type="PANTHER" id="PTHR43790">
    <property type="entry name" value="CARBOHYDRATE TRANSPORT ATP-BINDING PROTEIN MG119-RELATED"/>
    <property type="match status" value="1"/>
</dbReference>
<accession>A0A2U1ZTN7</accession>
<keyword evidence="2" id="KW-0813">Transport</keyword>
<name>A0A2U1ZTN7_9MICO</name>
<dbReference type="PROSITE" id="PS00211">
    <property type="entry name" value="ABC_TRANSPORTER_1"/>
    <property type="match status" value="1"/>
</dbReference>
<dbReference type="Pfam" id="PF00005">
    <property type="entry name" value="ABC_tran"/>
    <property type="match status" value="2"/>
</dbReference>
<dbReference type="RefSeq" id="WP_109228729.1">
    <property type="nucleotide sequence ID" value="NZ_PYHR01000002.1"/>
</dbReference>
<dbReference type="Gene3D" id="3.40.50.300">
    <property type="entry name" value="P-loop containing nucleotide triphosphate hydrolases"/>
    <property type="match status" value="2"/>
</dbReference>
<dbReference type="GO" id="GO:0005524">
    <property type="term" value="F:ATP binding"/>
    <property type="evidence" value="ECO:0007669"/>
    <property type="project" value="UniProtKB-KW"/>
</dbReference>
<evidence type="ECO:0000256" key="5">
    <source>
        <dbReference type="ARBA" id="ARBA00022741"/>
    </source>
</evidence>
<evidence type="ECO:0000256" key="3">
    <source>
        <dbReference type="ARBA" id="ARBA00022475"/>
    </source>
</evidence>
<evidence type="ECO:0000259" key="9">
    <source>
        <dbReference type="PROSITE" id="PS50893"/>
    </source>
</evidence>
<evidence type="ECO:0000256" key="6">
    <source>
        <dbReference type="ARBA" id="ARBA00022840"/>
    </source>
</evidence>
<dbReference type="SUPFAM" id="SSF52540">
    <property type="entry name" value="P-loop containing nucleoside triphosphate hydrolases"/>
    <property type="match status" value="2"/>
</dbReference>
<keyword evidence="6 10" id="KW-0067">ATP-binding</keyword>